<keyword evidence="1" id="KW-0805">Transcription regulation</keyword>
<feature type="region of interest" description="Disordered" evidence="3">
    <location>
        <begin position="1009"/>
        <end position="1148"/>
    </location>
</feature>
<dbReference type="SUPFAM" id="SSF82199">
    <property type="entry name" value="SET domain"/>
    <property type="match status" value="1"/>
</dbReference>
<dbReference type="EMBL" id="NAJO01000024">
    <property type="protein sequence ID" value="OQO03722.1"/>
    <property type="molecule type" value="Genomic_DNA"/>
</dbReference>
<feature type="compositionally biased region" description="Basic and acidic residues" evidence="3">
    <location>
        <begin position="80"/>
        <end position="93"/>
    </location>
</feature>
<accession>A0A1V8SXT8</accession>
<dbReference type="Gene3D" id="2.170.270.10">
    <property type="entry name" value="SET domain"/>
    <property type="match status" value="1"/>
</dbReference>
<dbReference type="GO" id="GO:0046976">
    <property type="term" value="F:histone H3K27 methyltransferase activity"/>
    <property type="evidence" value="ECO:0007669"/>
    <property type="project" value="TreeGrafter"/>
</dbReference>
<feature type="compositionally biased region" description="Basic and acidic residues" evidence="3">
    <location>
        <begin position="157"/>
        <end position="166"/>
    </location>
</feature>
<feature type="compositionally biased region" description="Basic residues" evidence="3">
    <location>
        <begin position="1137"/>
        <end position="1148"/>
    </location>
</feature>
<feature type="compositionally biased region" description="Polar residues" evidence="3">
    <location>
        <begin position="104"/>
        <end position="115"/>
    </location>
</feature>
<feature type="compositionally biased region" description="Low complexity" evidence="3">
    <location>
        <begin position="1034"/>
        <end position="1045"/>
    </location>
</feature>
<dbReference type="GO" id="GO:0005634">
    <property type="term" value="C:nucleus"/>
    <property type="evidence" value="ECO:0007669"/>
    <property type="project" value="TreeGrafter"/>
</dbReference>
<dbReference type="Pfam" id="PF00856">
    <property type="entry name" value="SET"/>
    <property type="match status" value="1"/>
</dbReference>
<dbReference type="InParanoid" id="A0A1V8SXT8"/>
<keyword evidence="6" id="KW-1185">Reference proteome</keyword>
<reference evidence="6" key="1">
    <citation type="submission" date="2017-03" db="EMBL/GenBank/DDBJ databases">
        <title>Genomes of endolithic fungi from Antarctica.</title>
        <authorList>
            <person name="Coleine C."/>
            <person name="Masonjones S."/>
            <person name="Stajich J.E."/>
        </authorList>
    </citation>
    <scope>NUCLEOTIDE SEQUENCE [LARGE SCALE GENOMIC DNA]</scope>
    <source>
        <strain evidence="6">CCFEE 5527</strain>
    </source>
</reference>
<feature type="region of interest" description="Disordered" evidence="3">
    <location>
        <begin position="435"/>
        <end position="461"/>
    </location>
</feature>
<evidence type="ECO:0000259" key="4">
    <source>
        <dbReference type="PROSITE" id="PS50280"/>
    </source>
</evidence>
<keyword evidence="2" id="KW-0804">Transcription</keyword>
<dbReference type="OrthoDB" id="6141102at2759"/>
<dbReference type="PANTHER" id="PTHR45747">
    <property type="entry name" value="HISTONE-LYSINE N-METHYLTRANSFERASE E(Z)"/>
    <property type="match status" value="1"/>
</dbReference>
<evidence type="ECO:0000256" key="1">
    <source>
        <dbReference type="ARBA" id="ARBA00023015"/>
    </source>
</evidence>
<dbReference type="AlphaFoldDB" id="A0A1V8SXT8"/>
<dbReference type="InterPro" id="IPR046341">
    <property type="entry name" value="SET_dom_sf"/>
</dbReference>
<dbReference type="PROSITE" id="PS50280">
    <property type="entry name" value="SET"/>
    <property type="match status" value="1"/>
</dbReference>
<feature type="region of interest" description="Disordered" evidence="3">
    <location>
        <begin position="809"/>
        <end position="829"/>
    </location>
</feature>
<dbReference type="STRING" id="1507870.A0A1V8SXT8"/>
<evidence type="ECO:0000256" key="2">
    <source>
        <dbReference type="ARBA" id="ARBA00023163"/>
    </source>
</evidence>
<name>A0A1V8SXT8_9PEZI</name>
<organism evidence="5 6">
    <name type="scientific">Cryoendolithus antarcticus</name>
    <dbReference type="NCBI Taxonomy" id="1507870"/>
    <lineage>
        <taxon>Eukaryota</taxon>
        <taxon>Fungi</taxon>
        <taxon>Dikarya</taxon>
        <taxon>Ascomycota</taxon>
        <taxon>Pezizomycotina</taxon>
        <taxon>Dothideomycetes</taxon>
        <taxon>Dothideomycetidae</taxon>
        <taxon>Cladosporiales</taxon>
        <taxon>Cladosporiaceae</taxon>
        <taxon>Cryoendolithus</taxon>
    </lineage>
</organism>
<feature type="compositionally biased region" description="Basic and acidic residues" evidence="3">
    <location>
        <begin position="964"/>
        <end position="973"/>
    </location>
</feature>
<feature type="region of interest" description="Disordered" evidence="3">
    <location>
        <begin position="1"/>
        <end position="391"/>
    </location>
</feature>
<dbReference type="Proteomes" id="UP000192596">
    <property type="component" value="Unassembled WGS sequence"/>
</dbReference>
<protein>
    <recommendedName>
        <fullName evidence="4">SET domain-containing protein</fullName>
    </recommendedName>
</protein>
<dbReference type="SMART" id="SM00317">
    <property type="entry name" value="SET"/>
    <property type="match status" value="1"/>
</dbReference>
<comment type="caution">
    <text evidence="5">The sequence shown here is derived from an EMBL/GenBank/DDBJ whole genome shotgun (WGS) entry which is preliminary data.</text>
</comment>
<feature type="compositionally biased region" description="Low complexity" evidence="3">
    <location>
        <begin position="1121"/>
        <end position="1133"/>
    </location>
</feature>
<evidence type="ECO:0000313" key="6">
    <source>
        <dbReference type="Proteomes" id="UP000192596"/>
    </source>
</evidence>
<gene>
    <name evidence="5" type="ORF">B0A48_10387</name>
</gene>
<feature type="region of interest" description="Disordered" evidence="3">
    <location>
        <begin position="765"/>
        <end position="786"/>
    </location>
</feature>
<feature type="compositionally biased region" description="Low complexity" evidence="3">
    <location>
        <begin position="281"/>
        <end position="295"/>
    </location>
</feature>
<feature type="compositionally biased region" description="Acidic residues" evidence="3">
    <location>
        <begin position="1095"/>
        <end position="1112"/>
    </location>
</feature>
<dbReference type="GO" id="GO:0031507">
    <property type="term" value="P:heterochromatin formation"/>
    <property type="evidence" value="ECO:0007669"/>
    <property type="project" value="TreeGrafter"/>
</dbReference>
<feature type="region of interest" description="Disordered" evidence="3">
    <location>
        <begin position="964"/>
        <end position="983"/>
    </location>
</feature>
<dbReference type="InterPro" id="IPR045318">
    <property type="entry name" value="EZH1/2-like"/>
</dbReference>
<feature type="compositionally biased region" description="Polar residues" evidence="3">
    <location>
        <begin position="309"/>
        <end position="323"/>
    </location>
</feature>
<dbReference type="PANTHER" id="PTHR45747:SF4">
    <property type="entry name" value="HISTONE-LYSINE N-METHYLTRANSFERASE E(Z)"/>
    <property type="match status" value="1"/>
</dbReference>
<dbReference type="InterPro" id="IPR001214">
    <property type="entry name" value="SET_dom"/>
</dbReference>
<evidence type="ECO:0000256" key="3">
    <source>
        <dbReference type="SAM" id="MobiDB-lite"/>
    </source>
</evidence>
<feature type="domain" description="SET" evidence="4">
    <location>
        <begin position="839"/>
        <end position="957"/>
    </location>
</feature>
<feature type="compositionally biased region" description="Polar residues" evidence="3">
    <location>
        <begin position="251"/>
        <end position="272"/>
    </location>
</feature>
<sequence>MTSEKSMVRIDLCMDSEEDEKTSSVPAKKISVTRAPSKPGRASRSKQASSDKPAQVIDLTGDAEETSQSAQKRNVLGKPHQIDSSKRQAKSDIDGSLAKRSATARPSNDVRTANANEFCIISDDDAPTKKNLARVPRPAFAPTAPILSINQSTRKRARDDEAKDRMSSPPSKRARRAGSDAKFSTETPRKAVSIARDPSSELPKAFTSKDARPSTGFRTARDIANQKAQAEIEKSRRVRQALAGQMPVVRGNTNDSLQRTTKVPDPQSITNRDSARKITESPDASSAPAASSPVATKPRRTCVAHPKAVTSTPNRALKTNTPSPGEKRPSDESLQLRSSPRKHPKVSAPTILLQKSPSTNEAVPGPDYLQGAKPEAAQPEVQTNKGHGDKQESAKIGFLGTLKANFSALMGPPKAKASSSIHALPGMDALQDHETATTSALAPSTRRTKRDPPNSVPDTNGLLHVMTPIPDASSESNATPAPSITTAAPIETTTSMSTPVHITGRPVTIQLTLLQQVEQTLEKYAAEMRADTGYTTKAMLKRARSSASCSATDLLPGDNAVASSIFARLPAMPLFAVSANAKTPADSVRVNVETSIGKASVKSHYLVKPTICDTSEVVDVPGYTHYVSLEGNILAPNVLHMNVWPYFGDEYVKEDTFGQLYHVDTADRERKLRRLLQTQRAEEYANSALEDLGITWSDVLHFLLDRNWISIAGLHDSMKRAVSKAATFRSEDFPSRTGDGDKWVYVLSYVSSKSKPEFLGKAALLSPADPGQDVPKETDDAEPGMEEDPAVATDLVHPERVNRRKRMSFLPTPDSDKKLSLPVRPPMKKKTAWDPNTFAKLEERSDSGVHGMGLYAGEAIRADEFIGEYVGEVITTNEGERRGAVYEHQFLSYLFSLNKTQEVDATYYGNEMRFMNHRPKNAANVYPRVKLVNTVHRIALYGQRPIKPGEELFFDYGPQFPEKSLKGEEKVGNKDPVAASAPHVRNKNLVSNFYDVEDTEDAAGNVIARKAASARRPKGKAPNFETATPKRKPQGGARPGAGRKPAMPDVALPDVLVAPSPAPGADDGEMLDARASPGHRLSAYYTSDDKIVDAAAEEDAKDDEDFDPDASGDEVGGAQGASGSSGESEAAVETPEKRRRGRPKKYTR</sequence>
<evidence type="ECO:0000313" key="5">
    <source>
        <dbReference type="EMBL" id="OQO03722.1"/>
    </source>
</evidence>
<dbReference type="GO" id="GO:0003682">
    <property type="term" value="F:chromatin binding"/>
    <property type="evidence" value="ECO:0007669"/>
    <property type="project" value="TreeGrafter"/>
</dbReference>
<proteinExistence type="predicted"/>